<dbReference type="NCBIfam" id="TIGR02243">
    <property type="entry name" value="putative baseplate assembly protein"/>
    <property type="match status" value="1"/>
</dbReference>
<dbReference type="InterPro" id="IPR011749">
    <property type="entry name" value="CHP02243"/>
</dbReference>
<feature type="compositionally biased region" description="Basic and acidic residues" evidence="1">
    <location>
        <begin position="125"/>
        <end position="138"/>
    </location>
</feature>
<evidence type="ECO:0000313" key="2">
    <source>
        <dbReference type="EMBL" id="WSD04913.1"/>
    </source>
</evidence>
<dbReference type="GeneID" id="91541606"/>
<dbReference type="EMBL" id="CP109134">
    <property type="protein sequence ID" value="WSD04913.1"/>
    <property type="molecule type" value="Genomic_DNA"/>
</dbReference>
<dbReference type="RefSeq" id="WP_326751207.1">
    <property type="nucleotide sequence ID" value="NZ_CP109134.1"/>
</dbReference>
<evidence type="ECO:0000313" key="3">
    <source>
        <dbReference type="Proteomes" id="UP001335325"/>
    </source>
</evidence>
<feature type="region of interest" description="Disordered" evidence="1">
    <location>
        <begin position="457"/>
        <end position="487"/>
    </location>
</feature>
<accession>A0ABZ1GJL7</accession>
<feature type="region of interest" description="Disordered" evidence="1">
    <location>
        <begin position="121"/>
        <end position="160"/>
    </location>
</feature>
<sequence length="856" mass="90801">MTPAAPGPEGRGTPDGPGGHRRALAAAKGLNGIDGIEAADPDPAEGTVVLRVRLLGAVPQRLTTAHLRIDTEPGARPPRVLAVRAEAERPPGDDAEGCLEVVLDRPCDPAAACHLALVEPGADGRPGREPLRGFDSRLHSAAFGPGADPDSRVPGPRAPAPAPPLDYLAKDYRSFLGLMLDRLSLTSPAWRERHAPDLGVTLAELLAHTADRLSYYQDAVATEAYLATARRRISVRRHARLVDYRLHEGCNARAFVAVEVDREPVPAWRADDVVLLTSYDGAPPPGRALRWEELPQRAVDGGHCFEPLPADPAAPLDLTPAHNLIRIHDWGERPHVLPAGATSAVLVDDDGTGSRWLRLRASDLLLLEEAAGPRTGRPGDADPAHRHVVRIARVRRDRDEVLDTDLLEVRWPAEDALPFPLHVCAVGPAPERRPLPDVGVARGNVLAVDHGARVEEPLGPVPAAAHPPRPGDRYGPADDEPPVGPFRPALSRPDVVHAEPPPGPAPCGCPHPAAALLRRDPRRALPAVLLTGPDARWRAAPDLLAAGPDDRAFVVETDDERVSWLRFGDGRSGRRPTAGTPFTARYRIGAGPAGNVGADRIVHLALRPTATDRDLPVRARNPLPAAGGTPPEECSAARAAAPVAFRAVRERAVVAGDYAELARRAGGDRVRQAAADLVWTGSWYEAVVALDPRASAARDCGCPAGGAGGARAEAEVTAALERARRLGHDLRVTAAAEVPVELELTVCVRPEHVCARVAQALREEFSAAVLPGGRLGRFHPDLWGFGDAVEIGDLLAAAQAVPGVDSAEVTVLRRWGEPDRGALAAGFLAIGPYEVARLDAARPRGGRFALVAKGGR</sequence>
<proteinExistence type="predicted"/>
<organism evidence="2 3">
    <name type="scientific">Streptomyces hirsutus</name>
    <dbReference type="NCBI Taxonomy" id="35620"/>
    <lineage>
        <taxon>Bacteria</taxon>
        <taxon>Bacillati</taxon>
        <taxon>Actinomycetota</taxon>
        <taxon>Actinomycetes</taxon>
        <taxon>Kitasatosporales</taxon>
        <taxon>Streptomycetaceae</taxon>
        <taxon>Streptomyces</taxon>
    </lineage>
</organism>
<name>A0ABZ1GJL7_9ACTN</name>
<protein>
    <submittedName>
        <fullName evidence="2">Baseplate assembly protein</fullName>
    </submittedName>
</protein>
<evidence type="ECO:0000256" key="1">
    <source>
        <dbReference type="SAM" id="MobiDB-lite"/>
    </source>
</evidence>
<reference evidence="2 3" key="1">
    <citation type="submission" date="2022-10" db="EMBL/GenBank/DDBJ databases">
        <title>The complete genomes of actinobacterial strains from the NBC collection.</title>
        <authorList>
            <person name="Joergensen T.S."/>
            <person name="Alvarez Arevalo M."/>
            <person name="Sterndorff E.B."/>
            <person name="Faurdal D."/>
            <person name="Vuksanovic O."/>
            <person name="Mourched A.-S."/>
            <person name="Charusanti P."/>
            <person name="Shaw S."/>
            <person name="Blin K."/>
            <person name="Weber T."/>
        </authorList>
    </citation>
    <scope>NUCLEOTIDE SEQUENCE [LARGE SCALE GENOMIC DNA]</scope>
    <source>
        <strain evidence="2 3">NBC 01753</strain>
    </source>
</reference>
<feature type="region of interest" description="Disordered" evidence="1">
    <location>
        <begin position="1"/>
        <end position="23"/>
    </location>
</feature>
<keyword evidence="3" id="KW-1185">Reference proteome</keyword>
<dbReference type="Proteomes" id="UP001335325">
    <property type="component" value="Chromosome"/>
</dbReference>
<gene>
    <name evidence="2" type="ORF">OIE73_03510</name>
</gene>